<dbReference type="PANTHER" id="PTHR43877:SF5">
    <property type="entry name" value="BLL8307 PROTEIN"/>
    <property type="match status" value="1"/>
</dbReference>
<evidence type="ECO:0000259" key="3">
    <source>
        <dbReference type="PROSITE" id="PS51186"/>
    </source>
</evidence>
<dbReference type="AlphaFoldDB" id="A0A455SGX6"/>
<organism evidence="4">
    <name type="scientific">Thermosporothrix sp. COM3</name>
    <dbReference type="NCBI Taxonomy" id="2490863"/>
    <lineage>
        <taxon>Bacteria</taxon>
        <taxon>Bacillati</taxon>
        <taxon>Chloroflexota</taxon>
        <taxon>Ktedonobacteria</taxon>
        <taxon>Ktedonobacterales</taxon>
        <taxon>Thermosporotrichaceae</taxon>
        <taxon>Thermosporothrix</taxon>
    </lineage>
</organism>
<dbReference type="PANTHER" id="PTHR43877">
    <property type="entry name" value="AMINOALKYLPHOSPHONATE N-ACETYLTRANSFERASE-RELATED-RELATED"/>
    <property type="match status" value="1"/>
</dbReference>
<dbReference type="CDD" id="cd04301">
    <property type="entry name" value="NAT_SF"/>
    <property type="match status" value="1"/>
</dbReference>
<dbReference type="GO" id="GO:0016747">
    <property type="term" value="F:acyltransferase activity, transferring groups other than amino-acyl groups"/>
    <property type="evidence" value="ECO:0007669"/>
    <property type="project" value="InterPro"/>
</dbReference>
<dbReference type="SUPFAM" id="SSF55729">
    <property type="entry name" value="Acyl-CoA N-acyltransferases (Nat)"/>
    <property type="match status" value="1"/>
</dbReference>
<keyword evidence="2" id="KW-0012">Acyltransferase</keyword>
<gene>
    <name evidence="4" type="ORF">KTC_01360</name>
</gene>
<name>A0A455SGX6_9CHLR</name>
<dbReference type="InterPro" id="IPR000182">
    <property type="entry name" value="GNAT_dom"/>
</dbReference>
<dbReference type="InterPro" id="IPR050832">
    <property type="entry name" value="Bact_Acetyltransf"/>
</dbReference>
<sequence length="173" mass="19862">MASYQTKEEQHTLTLRRYTPTDQAAVEALHVFALQQTGAYLGRGPWDDDIYAIEDVYLNNQGEFLIGECDGRLVAMGALRHTDAERAEIKRMRVHPDYQGRGYGQLLLHTLEQRARELGYRILHLDTSLLQLPARKLYEKNGFCEVGRDYFQQQTGAGTYQPLEVILYEKPIA</sequence>
<evidence type="ECO:0000313" key="4">
    <source>
        <dbReference type="EMBL" id="BBH85385.1"/>
    </source>
</evidence>
<evidence type="ECO:0000256" key="2">
    <source>
        <dbReference type="ARBA" id="ARBA00023315"/>
    </source>
</evidence>
<proteinExistence type="predicted"/>
<keyword evidence="1 4" id="KW-0808">Transferase</keyword>
<dbReference type="Gene3D" id="3.40.630.30">
    <property type="match status" value="1"/>
</dbReference>
<reference evidence="4" key="1">
    <citation type="submission" date="2018-12" db="EMBL/GenBank/DDBJ databases">
        <title>Novel natural products biosynthetic potential of the class Ktedonobacteria.</title>
        <authorList>
            <person name="Zheng Y."/>
            <person name="Saitou A."/>
            <person name="Wang C.M."/>
            <person name="Toyoda A."/>
            <person name="Minakuchi Y."/>
            <person name="Sekiguchi Y."/>
            <person name="Ueda K."/>
            <person name="Takano H."/>
            <person name="Sakai Y."/>
            <person name="Yokota A."/>
            <person name="Yabe S."/>
        </authorList>
    </citation>
    <scope>NUCLEOTIDE SEQUENCE</scope>
    <source>
        <strain evidence="4">COM3</strain>
    </source>
</reference>
<protein>
    <submittedName>
        <fullName evidence="4">GNAT family N-acetyltransferase</fullName>
    </submittedName>
</protein>
<feature type="domain" description="N-acetyltransferase" evidence="3">
    <location>
        <begin position="13"/>
        <end position="173"/>
    </location>
</feature>
<dbReference type="InterPro" id="IPR016181">
    <property type="entry name" value="Acyl_CoA_acyltransferase"/>
</dbReference>
<dbReference type="Pfam" id="PF00583">
    <property type="entry name" value="Acetyltransf_1"/>
    <property type="match status" value="1"/>
</dbReference>
<dbReference type="EMBL" id="AP019376">
    <property type="protein sequence ID" value="BBH85385.1"/>
    <property type="molecule type" value="Genomic_DNA"/>
</dbReference>
<dbReference type="PROSITE" id="PS51186">
    <property type="entry name" value="GNAT"/>
    <property type="match status" value="1"/>
</dbReference>
<accession>A0A455SGX6</accession>
<evidence type="ECO:0000256" key="1">
    <source>
        <dbReference type="ARBA" id="ARBA00022679"/>
    </source>
</evidence>